<protein>
    <recommendedName>
        <fullName evidence="2">Ribonuclease H1 N-terminal domain-containing protein</fullName>
    </recommendedName>
</protein>
<proteinExistence type="predicted"/>
<comment type="caution">
    <text evidence="3">The sequence shown here is derived from an EMBL/GenBank/DDBJ whole genome shotgun (WGS) entry which is preliminary data.</text>
</comment>
<dbReference type="InterPro" id="IPR009027">
    <property type="entry name" value="Ribosomal_bL9/RNase_H1_N"/>
</dbReference>
<feature type="domain" description="Ribonuclease H1 N-terminal" evidence="2">
    <location>
        <begin position="4"/>
        <end position="47"/>
    </location>
</feature>
<gene>
    <name evidence="3" type="ORF">B0T24DRAFT_681637</name>
</gene>
<sequence length="204" mass="22458">MGQKYYAVAVGREVGVFDTWEETRALVTGFKDNFHKSFPTREAAEAFVRENAKPADDANSRAPVRSDDDSDTESDSDYCSEPDPEPAPKPKQQPPTNVSSAPKNTRLPLTEAKRAPMATVSEEKGNKLDKTRVPTTLGDGIKELAWRDRSSNNGKRGKNMADGGTKNGARQGRSHWHRDTSDKSDYVQAQASKKFDVSIRVSGV</sequence>
<evidence type="ECO:0000313" key="4">
    <source>
        <dbReference type="Proteomes" id="UP001287356"/>
    </source>
</evidence>
<dbReference type="InterPro" id="IPR011320">
    <property type="entry name" value="RNase_H1_N"/>
</dbReference>
<feature type="region of interest" description="Disordered" evidence="1">
    <location>
        <begin position="45"/>
        <end position="192"/>
    </location>
</feature>
<dbReference type="Pfam" id="PF01693">
    <property type="entry name" value="Cauli_VI"/>
    <property type="match status" value="1"/>
</dbReference>
<accession>A0AAE0K3Z6</accession>
<dbReference type="Gene3D" id="3.40.970.10">
    <property type="entry name" value="Ribonuclease H1, N-terminal domain"/>
    <property type="match status" value="1"/>
</dbReference>
<dbReference type="EMBL" id="JAULSN010000006">
    <property type="protein sequence ID" value="KAK3369639.1"/>
    <property type="molecule type" value="Genomic_DNA"/>
</dbReference>
<reference evidence="3" key="1">
    <citation type="journal article" date="2023" name="Mol. Phylogenet. Evol.">
        <title>Genome-scale phylogeny and comparative genomics of the fungal order Sordariales.</title>
        <authorList>
            <person name="Hensen N."/>
            <person name="Bonometti L."/>
            <person name="Westerberg I."/>
            <person name="Brannstrom I.O."/>
            <person name="Guillou S."/>
            <person name="Cros-Aarteil S."/>
            <person name="Calhoun S."/>
            <person name="Haridas S."/>
            <person name="Kuo A."/>
            <person name="Mondo S."/>
            <person name="Pangilinan J."/>
            <person name="Riley R."/>
            <person name="LaButti K."/>
            <person name="Andreopoulos B."/>
            <person name="Lipzen A."/>
            <person name="Chen C."/>
            <person name="Yan M."/>
            <person name="Daum C."/>
            <person name="Ng V."/>
            <person name="Clum A."/>
            <person name="Steindorff A."/>
            <person name="Ohm R.A."/>
            <person name="Martin F."/>
            <person name="Silar P."/>
            <person name="Natvig D.O."/>
            <person name="Lalanne C."/>
            <person name="Gautier V."/>
            <person name="Ament-Velasquez S.L."/>
            <person name="Kruys A."/>
            <person name="Hutchinson M.I."/>
            <person name="Powell A.J."/>
            <person name="Barry K."/>
            <person name="Miller A.N."/>
            <person name="Grigoriev I.V."/>
            <person name="Debuchy R."/>
            <person name="Gladieux P."/>
            <person name="Hiltunen Thoren M."/>
            <person name="Johannesson H."/>
        </authorList>
    </citation>
    <scope>NUCLEOTIDE SEQUENCE</scope>
    <source>
        <strain evidence="3">CBS 958.72</strain>
    </source>
</reference>
<feature type="compositionally biased region" description="Basic and acidic residues" evidence="1">
    <location>
        <begin position="140"/>
        <end position="150"/>
    </location>
</feature>
<dbReference type="Proteomes" id="UP001287356">
    <property type="component" value="Unassembled WGS sequence"/>
</dbReference>
<keyword evidence="4" id="KW-1185">Reference proteome</keyword>
<feature type="compositionally biased region" description="Acidic residues" evidence="1">
    <location>
        <begin position="68"/>
        <end position="84"/>
    </location>
</feature>
<evidence type="ECO:0000313" key="3">
    <source>
        <dbReference type="EMBL" id="KAK3369639.1"/>
    </source>
</evidence>
<dbReference type="SUPFAM" id="SSF55658">
    <property type="entry name" value="L9 N-domain-like"/>
    <property type="match status" value="1"/>
</dbReference>
<dbReference type="AlphaFoldDB" id="A0AAE0K3Z6"/>
<dbReference type="InterPro" id="IPR037056">
    <property type="entry name" value="RNase_H1_N_sf"/>
</dbReference>
<feature type="compositionally biased region" description="Basic and acidic residues" evidence="1">
    <location>
        <begin position="121"/>
        <end position="132"/>
    </location>
</feature>
<reference evidence="3" key="2">
    <citation type="submission" date="2023-06" db="EMBL/GenBank/DDBJ databases">
        <authorList>
            <consortium name="Lawrence Berkeley National Laboratory"/>
            <person name="Haridas S."/>
            <person name="Hensen N."/>
            <person name="Bonometti L."/>
            <person name="Westerberg I."/>
            <person name="Brannstrom I.O."/>
            <person name="Guillou S."/>
            <person name="Cros-Aarteil S."/>
            <person name="Calhoun S."/>
            <person name="Kuo A."/>
            <person name="Mondo S."/>
            <person name="Pangilinan J."/>
            <person name="Riley R."/>
            <person name="Labutti K."/>
            <person name="Andreopoulos B."/>
            <person name="Lipzen A."/>
            <person name="Chen C."/>
            <person name="Yanf M."/>
            <person name="Daum C."/>
            <person name="Ng V."/>
            <person name="Clum A."/>
            <person name="Steindorff A."/>
            <person name="Ohm R."/>
            <person name="Martin F."/>
            <person name="Silar P."/>
            <person name="Natvig D."/>
            <person name="Lalanne C."/>
            <person name="Gautier V."/>
            <person name="Ament-Velasquez S.L."/>
            <person name="Kruys A."/>
            <person name="Hutchinson M.I."/>
            <person name="Powell A.J."/>
            <person name="Barry K."/>
            <person name="Miller A.N."/>
            <person name="Grigoriev I.V."/>
            <person name="Debuchy R."/>
            <person name="Gladieux P."/>
            <person name="Thoren M.H."/>
            <person name="Johannesson H."/>
        </authorList>
    </citation>
    <scope>NUCLEOTIDE SEQUENCE</scope>
    <source>
        <strain evidence="3">CBS 958.72</strain>
    </source>
</reference>
<organism evidence="3 4">
    <name type="scientific">Lasiosphaeria ovina</name>
    <dbReference type="NCBI Taxonomy" id="92902"/>
    <lineage>
        <taxon>Eukaryota</taxon>
        <taxon>Fungi</taxon>
        <taxon>Dikarya</taxon>
        <taxon>Ascomycota</taxon>
        <taxon>Pezizomycotina</taxon>
        <taxon>Sordariomycetes</taxon>
        <taxon>Sordariomycetidae</taxon>
        <taxon>Sordariales</taxon>
        <taxon>Lasiosphaeriaceae</taxon>
        <taxon>Lasiosphaeria</taxon>
    </lineage>
</organism>
<evidence type="ECO:0000259" key="2">
    <source>
        <dbReference type="Pfam" id="PF01693"/>
    </source>
</evidence>
<name>A0AAE0K3Z6_9PEZI</name>
<evidence type="ECO:0000256" key="1">
    <source>
        <dbReference type="SAM" id="MobiDB-lite"/>
    </source>
</evidence>
<feature type="compositionally biased region" description="Basic and acidic residues" evidence="1">
    <location>
        <begin position="45"/>
        <end position="67"/>
    </location>
</feature>